<dbReference type="EMBL" id="PUHR01000015">
    <property type="protein sequence ID" value="KAG0671162.1"/>
    <property type="molecule type" value="Genomic_DNA"/>
</dbReference>
<protein>
    <recommendedName>
        <fullName evidence="2">N-acetylglucosaminylphosphatidylinositol deacetylase</fullName>
        <ecNumber evidence="2">3.5.1.89</ecNumber>
    </recommendedName>
</protein>
<evidence type="ECO:0000256" key="2">
    <source>
        <dbReference type="ARBA" id="ARBA00012176"/>
    </source>
</evidence>
<evidence type="ECO:0000313" key="4">
    <source>
        <dbReference type="Proteomes" id="UP000750334"/>
    </source>
</evidence>
<dbReference type="AlphaFoldDB" id="A0A9P6WFI8"/>
<dbReference type="Gene3D" id="3.40.50.10320">
    <property type="entry name" value="LmbE-like"/>
    <property type="match status" value="1"/>
</dbReference>
<dbReference type="GO" id="GO:0000225">
    <property type="term" value="F:N-acetylglucosaminylphosphatidylinositol deacetylase activity"/>
    <property type="evidence" value="ECO:0007669"/>
    <property type="project" value="UniProtKB-EC"/>
</dbReference>
<dbReference type="InterPro" id="IPR003737">
    <property type="entry name" value="GlcNAc_PI_deacetylase-related"/>
</dbReference>
<organism evidence="3 4">
    <name type="scientific">Maudiozyma exigua</name>
    <name type="common">Yeast</name>
    <name type="synonym">Kazachstania exigua</name>
    <dbReference type="NCBI Taxonomy" id="34358"/>
    <lineage>
        <taxon>Eukaryota</taxon>
        <taxon>Fungi</taxon>
        <taxon>Dikarya</taxon>
        <taxon>Ascomycota</taxon>
        <taxon>Saccharomycotina</taxon>
        <taxon>Saccharomycetes</taxon>
        <taxon>Saccharomycetales</taxon>
        <taxon>Saccharomycetaceae</taxon>
        <taxon>Maudiozyma</taxon>
    </lineage>
</organism>
<dbReference type="OrthoDB" id="440160at2759"/>
<keyword evidence="4" id="KW-1185">Reference proteome</keyword>
<gene>
    <name evidence="3" type="primary">GPI12</name>
    <name evidence="3" type="ORF">C6P45_001175</name>
</gene>
<comment type="caution">
    <text evidence="3">The sequence shown here is derived from an EMBL/GenBank/DDBJ whole genome shotgun (WGS) entry which is preliminary data.</text>
</comment>
<evidence type="ECO:0000313" key="3">
    <source>
        <dbReference type="EMBL" id="KAG0671162.1"/>
    </source>
</evidence>
<evidence type="ECO:0000256" key="1">
    <source>
        <dbReference type="ARBA" id="ARBA00006066"/>
    </source>
</evidence>
<dbReference type="PANTHER" id="PTHR12993:SF11">
    <property type="entry name" value="N-ACETYLGLUCOSAMINYL-PHOSPHATIDYLINOSITOL DE-N-ACETYLASE"/>
    <property type="match status" value="1"/>
</dbReference>
<dbReference type="EC" id="3.5.1.89" evidence="2"/>
<name>A0A9P6WFI8_MAUEX</name>
<accession>A0A9P6WFI8</accession>
<dbReference type="GO" id="GO:0005783">
    <property type="term" value="C:endoplasmic reticulum"/>
    <property type="evidence" value="ECO:0007669"/>
    <property type="project" value="TreeGrafter"/>
</dbReference>
<dbReference type="PANTHER" id="PTHR12993">
    <property type="entry name" value="N-ACETYLGLUCOSAMINYL-PHOSPHATIDYLINOSITOL DE-N-ACETYLASE-RELATED"/>
    <property type="match status" value="1"/>
</dbReference>
<dbReference type="InterPro" id="IPR024078">
    <property type="entry name" value="LmbE-like_dom_sf"/>
</dbReference>
<dbReference type="SUPFAM" id="SSF102588">
    <property type="entry name" value="LmbE-like"/>
    <property type="match status" value="1"/>
</dbReference>
<dbReference type="Proteomes" id="UP000750334">
    <property type="component" value="Unassembled WGS sequence"/>
</dbReference>
<proteinExistence type="inferred from homology"/>
<reference evidence="3 4" key="1">
    <citation type="submission" date="2020-11" db="EMBL/GenBank/DDBJ databases">
        <title>Kefir isolates.</title>
        <authorList>
            <person name="Marcisauskas S."/>
            <person name="Kim Y."/>
            <person name="Blasche S."/>
        </authorList>
    </citation>
    <scope>NUCLEOTIDE SEQUENCE [LARGE SCALE GENOMIC DNA]</scope>
    <source>
        <strain evidence="3 4">OG2</strain>
    </source>
</reference>
<comment type="similarity">
    <text evidence="1">Belongs to the PIGL family.</text>
</comment>
<sequence>MTPFITFKIIKLTLYSWFFYLLLSSRIELSNNVALRTFQKNHSIPTPEVVNLLIAHPDDEVMFFSPTLTQLQTLDNEDISFNIICFSNGDADGLGNLRAKELNESVALLLRGQNYQVHLFDHRDGMNETWDEELMLSQLNHIIDPKQNNLLLTFDSNGVSGHINHRTCHSIAMTYKSNHDNTILLLLDSYSNNILKKYSAFTLELIKIIIHFFFETYERFCQNKFIPSNLLNYYNDKLQTKNNDKITFFIPFPKYVFAYATMLNAHKSQVVWFRYGWWALSRFVFVNDLQIV</sequence>
<dbReference type="Pfam" id="PF02585">
    <property type="entry name" value="PIG-L"/>
    <property type="match status" value="1"/>
</dbReference>